<dbReference type="RefSeq" id="WP_344286631.1">
    <property type="nucleotide sequence ID" value="NZ_BAAAPF010000001.1"/>
</dbReference>
<gene>
    <name evidence="1" type="ORF">GCM10009802_01000</name>
</gene>
<evidence type="ECO:0000313" key="2">
    <source>
        <dbReference type="Proteomes" id="UP001500443"/>
    </source>
</evidence>
<dbReference type="Proteomes" id="UP001500443">
    <property type="component" value="Unassembled WGS sequence"/>
</dbReference>
<accession>A0ABP5IU79</accession>
<protein>
    <submittedName>
        <fullName evidence="1">Uncharacterized protein</fullName>
    </submittedName>
</protein>
<organism evidence="1 2">
    <name type="scientific">Streptomyces synnematoformans</name>
    <dbReference type="NCBI Taxonomy" id="415721"/>
    <lineage>
        <taxon>Bacteria</taxon>
        <taxon>Bacillati</taxon>
        <taxon>Actinomycetota</taxon>
        <taxon>Actinomycetes</taxon>
        <taxon>Kitasatosporales</taxon>
        <taxon>Streptomycetaceae</taxon>
        <taxon>Streptomyces</taxon>
    </lineage>
</organism>
<name>A0ABP5IU79_9ACTN</name>
<sequence>MLVKGALAATFDRTESLTMERGTAVVPEQIETMADRWVKRGEDRADMMREVLCPRASGPG</sequence>
<keyword evidence="2" id="KW-1185">Reference proteome</keyword>
<proteinExistence type="predicted"/>
<dbReference type="EMBL" id="BAAAPF010000001">
    <property type="protein sequence ID" value="GAA2106567.1"/>
    <property type="molecule type" value="Genomic_DNA"/>
</dbReference>
<reference evidence="2" key="1">
    <citation type="journal article" date="2019" name="Int. J. Syst. Evol. Microbiol.">
        <title>The Global Catalogue of Microorganisms (GCM) 10K type strain sequencing project: providing services to taxonomists for standard genome sequencing and annotation.</title>
        <authorList>
            <consortium name="The Broad Institute Genomics Platform"/>
            <consortium name="The Broad Institute Genome Sequencing Center for Infectious Disease"/>
            <person name="Wu L."/>
            <person name="Ma J."/>
        </authorList>
    </citation>
    <scope>NUCLEOTIDE SEQUENCE [LARGE SCALE GENOMIC DNA]</scope>
    <source>
        <strain evidence="2">JCM 15481</strain>
    </source>
</reference>
<comment type="caution">
    <text evidence="1">The sequence shown here is derived from an EMBL/GenBank/DDBJ whole genome shotgun (WGS) entry which is preliminary data.</text>
</comment>
<evidence type="ECO:0000313" key="1">
    <source>
        <dbReference type="EMBL" id="GAA2106567.1"/>
    </source>
</evidence>